<dbReference type="PROSITE" id="PS50110">
    <property type="entry name" value="RESPONSE_REGULATORY"/>
    <property type="match status" value="1"/>
</dbReference>
<sequence length="257" mass="29328">MTNKPKLRALIVDDESLARTNIRYSLQEFDHWQVVGEVNRGDQVIQSVQTNTPDVVFLDIKMPGLDGLTVCQQLQSLDSPPFIVFVTAYDVHAVEAFELCALDYLLKPFDDVRFHKTIQRVEQLMFNNQQQTQQVAQLKAVADDHLKKLDTLIVRSVGRIQLIDVDKINWLSTAGNYVELHLDDQVILHRVSLSHLEKHLPVNDFIRVHRTAMIRLSLVSEFLTLADGQYAAVLKTGDKVNVSQTYKEKLLLQLGIE</sequence>
<dbReference type="Gene3D" id="2.40.50.1020">
    <property type="entry name" value="LytTr DNA-binding domain"/>
    <property type="match status" value="1"/>
</dbReference>
<dbReference type="InterPro" id="IPR011006">
    <property type="entry name" value="CheY-like_superfamily"/>
</dbReference>
<dbReference type="RefSeq" id="WP_353897048.1">
    <property type="nucleotide sequence ID" value="NZ_JBEVCJ010000022.1"/>
</dbReference>
<dbReference type="Gene3D" id="3.40.50.2300">
    <property type="match status" value="1"/>
</dbReference>
<dbReference type="PANTHER" id="PTHR37299">
    <property type="entry name" value="TRANSCRIPTIONAL REGULATOR-RELATED"/>
    <property type="match status" value="1"/>
</dbReference>
<dbReference type="InterPro" id="IPR046947">
    <property type="entry name" value="LytR-like"/>
</dbReference>
<dbReference type="SMART" id="SM00448">
    <property type="entry name" value="REC"/>
    <property type="match status" value="1"/>
</dbReference>
<dbReference type="InterPro" id="IPR007492">
    <property type="entry name" value="LytTR_DNA-bd_dom"/>
</dbReference>
<dbReference type="EMBL" id="JBEVCJ010000022">
    <property type="protein sequence ID" value="MET1256462.1"/>
    <property type="molecule type" value="Genomic_DNA"/>
</dbReference>
<dbReference type="Pfam" id="PF04397">
    <property type="entry name" value="LytTR"/>
    <property type="match status" value="1"/>
</dbReference>
<dbReference type="PROSITE" id="PS50930">
    <property type="entry name" value="HTH_LYTTR"/>
    <property type="match status" value="1"/>
</dbReference>
<organism evidence="5 6">
    <name type="scientific">Aliikangiella maris</name>
    <dbReference type="NCBI Taxonomy" id="3162458"/>
    <lineage>
        <taxon>Bacteria</taxon>
        <taxon>Pseudomonadati</taxon>
        <taxon>Pseudomonadota</taxon>
        <taxon>Gammaproteobacteria</taxon>
        <taxon>Oceanospirillales</taxon>
        <taxon>Pleioneaceae</taxon>
        <taxon>Aliikangiella</taxon>
    </lineage>
</organism>
<dbReference type="InterPro" id="IPR001789">
    <property type="entry name" value="Sig_transdc_resp-reg_receiver"/>
</dbReference>
<reference evidence="5 6" key="1">
    <citation type="submission" date="2024-06" db="EMBL/GenBank/DDBJ databases">
        <authorList>
            <person name="Li F."/>
        </authorList>
    </citation>
    <scope>NUCLEOTIDE SEQUENCE [LARGE SCALE GENOMIC DNA]</scope>
    <source>
        <strain evidence="5 6">GXAS 311</strain>
    </source>
</reference>
<keyword evidence="2" id="KW-0597">Phosphoprotein</keyword>
<feature type="domain" description="Response regulatory" evidence="3">
    <location>
        <begin position="8"/>
        <end position="122"/>
    </location>
</feature>
<accession>A0ABV2BY28</accession>
<proteinExistence type="predicted"/>
<dbReference type="GO" id="GO:0003677">
    <property type="term" value="F:DNA binding"/>
    <property type="evidence" value="ECO:0007669"/>
    <property type="project" value="UniProtKB-KW"/>
</dbReference>
<keyword evidence="1" id="KW-0902">Two-component regulatory system</keyword>
<keyword evidence="5" id="KW-0238">DNA-binding</keyword>
<dbReference type="PANTHER" id="PTHR37299:SF1">
    <property type="entry name" value="STAGE 0 SPORULATION PROTEIN A HOMOLOG"/>
    <property type="match status" value="1"/>
</dbReference>
<comment type="caution">
    <text evidence="5">The sequence shown here is derived from an EMBL/GenBank/DDBJ whole genome shotgun (WGS) entry which is preliminary data.</text>
</comment>
<evidence type="ECO:0000259" key="4">
    <source>
        <dbReference type="PROSITE" id="PS50930"/>
    </source>
</evidence>
<evidence type="ECO:0000313" key="5">
    <source>
        <dbReference type="EMBL" id="MET1256462.1"/>
    </source>
</evidence>
<evidence type="ECO:0000259" key="3">
    <source>
        <dbReference type="PROSITE" id="PS50110"/>
    </source>
</evidence>
<evidence type="ECO:0000313" key="6">
    <source>
        <dbReference type="Proteomes" id="UP001548189"/>
    </source>
</evidence>
<dbReference type="Proteomes" id="UP001548189">
    <property type="component" value="Unassembled WGS sequence"/>
</dbReference>
<dbReference type="SMART" id="SM00850">
    <property type="entry name" value="LytTR"/>
    <property type="match status" value="1"/>
</dbReference>
<keyword evidence="6" id="KW-1185">Reference proteome</keyword>
<feature type="domain" description="HTH LytTR-type" evidence="4">
    <location>
        <begin position="152"/>
        <end position="256"/>
    </location>
</feature>
<evidence type="ECO:0000256" key="2">
    <source>
        <dbReference type="PROSITE-ProRule" id="PRU00169"/>
    </source>
</evidence>
<feature type="modified residue" description="4-aspartylphosphate" evidence="2">
    <location>
        <position position="59"/>
    </location>
</feature>
<dbReference type="Pfam" id="PF00072">
    <property type="entry name" value="Response_reg"/>
    <property type="match status" value="1"/>
</dbReference>
<gene>
    <name evidence="5" type="ORF">ABVT43_15080</name>
</gene>
<evidence type="ECO:0000256" key="1">
    <source>
        <dbReference type="ARBA" id="ARBA00023012"/>
    </source>
</evidence>
<protein>
    <submittedName>
        <fullName evidence="5">LytTR family DNA-binding domain-containing protein</fullName>
    </submittedName>
</protein>
<name>A0ABV2BY28_9GAMM</name>
<dbReference type="SUPFAM" id="SSF52172">
    <property type="entry name" value="CheY-like"/>
    <property type="match status" value="1"/>
</dbReference>